<dbReference type="InterPro" id="IPR003395">
    <property type="entry name" value="RecF/RecN/SMC_N"/>
</dbReference>
<dbReference type="Pfam" id="PF02463">
    <property type="entry name" value="SMC_N"/>
    <property type="match status" value="1"/>
</dbReference>
<dbReference type="Gene3D" id="3.40.50.300">
    <property type="entry name" value="P-loop containing nucleotide triphosphate hydrolases"/>
    <property type="match status" value="2"/>
</dbReference>
<protein>
    <recommendedName>
        <fullName evidence="3 9">DNA repair protein RecN</fullName>
    </recommendedName>
    <alternativeName>
        <fullName evidence="8 9">Recombination protein N</fullName>
    </alternativeName>
</protein>
<dbReference type="SUPFAM" id="SSF52540">
    <property type="entry name" value="P-loop containing nucleoside triphosphate hydrolases"/>
    <property type="match status" value="2"/>
</dbReference>
<organism evidence="11 12">
    <name type="scientific">Rhodopseudomonas palustris</name>
    <dbReference type="NCBI Taxonomy" id="1076"/>
    <lineage>
        <taxon>Bacteria</taxon>
        <taxon>Pseudomonadati</taxon>
        <taxon>Pseudomonadota</taxon>
        <taxon>Alphaproteobacteria</taxon>
        <taxon>Hyphomicrobiales</taxon>
        <taxon>Nitrobacteraceae</taxon>
        <taxon>Rhodopseudomonas</taxon>
    </lineage>
</organism>
<keyword evidence="4" id="KW-0547">Nucleotide-binding</keyword>
<dbReference type="InterPro" id="IPR004604">
    <property type="entry name" value="DNA_recomb/repair_RecN"/>
</dbReference>
<gene>
    <name evidence="11" type="primary">recN</name>
    <name evidence="11" type="ORF">D4Q52_10150</name>
</gene>
<evidence type="ECO:0000313" key="11">
    <source>
        <dbReference type="EMBL" id="RJF75012.1"/>
    </source>
</evidence>
<evidence type="ECO:0000313" key="12">
    <source>
        <dbReference type="Proteomes" id="UP000285523"/>
    </source>
</evidence>
<keyword evidence="7 9" id="KW-0234">DNA repair</keyword>
<dbReference type="RefSeq" id="WP_119856445.1">
    <property type="nucleotide sequence ID" value="NZ_QYYD01000009.1"/>
</dbReference>
<evidence type="ECO:0000256" key="4">
    <source>
        <dbReference type="ARBA" id="ARBA00022741"/>
    </source>
</evidence>
<dbReference type="CDD" id="cd03241">
    <property type="entry name" value="ABC_RecN"/>
    <property type="match status" value="2"/>
</dbReference>
<evidence type="ECO:0000256" key="2">
    <source>
        <dbReference type="ARBA" id="ARBA00009441"/>
    </source>
</evidence>
<dbReference type="PANTHER" id="PTHR11059">
    <property type="entry name" value="DNA REPAIR PROTEIN RECN"/>
    <property type="match status" value="1"/>
</dbReference>
<evidence type="ECO:0000256" key="9">
    <source>
        <dbReference type="PIRNR" id="PIRNR003128"/>
    </source>
</evidence>
<evidence type="ECO:0000256" key="3">
    <source>
        <dbReference type="ARBA" id="ARBA00021315"/>
    </source>
</evidence>
<dbReference type="GO" id="GO:0006281">
    <property type="term" value="P:DNA repair"/>
    <property type="evidence" value="ECO:0007669"/>
    <property type="project" value="UniProtKB-KW"/>
</dbReference>
<evidence type="ECO:0000256" key="8">
    <source>
        <dbReference type="ARBA" id="ARBA00033408"/>
    </source>
</evidence>
<proteinExistence type="inferred from homology"/>
<dbReference type="FunFam" id="3.40.50.300:FF:000319">
    <property type="entry name" value="DNA repair protein RecN"/>
    <property type="match status" value="1"/>
</dbReference>
<dbReference type="PIRSF" id="PIRSF003128">
    <property type="entry name" value="RecN"/>
    <property type="match status" value="1"/>
</dbReference>
<dbReference type="GO" id="GO:0009432">
    <property type="term" value="P:SOS response"/>
    <property type="evidence" value="ECO:0007669"/>
    <property type="project" value="UniProtKB-ARBA"/>
</dbReference>
<reference evidence="11 12" key="1">
    <citation type="submission" date="2018-09" db="EMBL/GenBank/DDBJ databases">
        <title>Draft genome sequence of Rhodopseudomonas palustris 2.1.18.</title>
        <authorList>
            <person name="Robertson S.L."/>
            <person name="Meyer T.E."/>
            <person name="Kyndt J.A."/>
        </authorList>
    </citation>
    <scope>NUCLEOTIDE SEQUENCE [LARGE SCALE GENOMIC DNA]</scope>
    <source>
        <strain evidence="11 12">2.1.18</strain>
    </source>
</reference>
<comment type="similarity">
    <text evidence="2 9">Belongs to the RecN family.</text>
</comment>
<dbReference type="InterPro" id="IPR027417">
    <property type="entry name" value="P-loop_NTPase"/>
</dbReference>
<name>A0A418VFV4_RHOPL</name>
<dbReference type="AlphaFoldDB" id="A0A418VFV4"/>
<dbReference type="PANTHER" id="PTHR11059:SF0">
    <property type="entry name" value="DNA REPAIR PROTEIN RECN"/>
    <property type="match status" value="1"/>
</dbReference>
<comment type="caution">
    <text evidence="11">The sequence shown here is derived from an EMBL/GenBank/DDBJ whole genome shotgun (WGS) entry which is preliminary data.</text>
</comment>
<dbReference type="GO" id="GO:0043590">
    <property type="term" value="C:bacterial nucleoid"/>
    <property type="evidence" value="ECO:0007669"/>
    <property type="project" value="TreeGrafter"/>
</dbReference>
<comment type="function">
    <text evidence="1 9">May be involved in recombinational repair of damaged DNA.</text>
</comment>
<feature type="domain" description="RecF/RecN/SMC N-terminal" evidence="10">
    <location>
        <begin position="7"/>
        <end position="510"/>
    </location>
</feature>
<evidence type="ECO:0000259" key="10">
    <source>
        <dbReference type="Pfam" id="PF02463"/>
    </source>
</evidence>
<dbReference type="EMBL" id="QYYD01000009">
    <property type="protein sequence ID" value="RJF75012.1"/>
    <property type="molecule type" value="Genomic_DNA"/>
</dbReference>
<evidence type="ECO:0000256" key="6">
    <source>
        <dbReference type="ARBA" id="ARBA00022840"/>
    </source>
</evidence>
<dbReference type="OrthoDB" id="9806954at2"/>
<dbReference type="GO" id="GO:0005524">
    <property type="term" value="F:ATP binding"/>
    <property type="evidence" value="ECO:0007669"/>
    <property type="project" value="UniProtKB-KW"/>
</dbReference>
<dbReference type="GO" id="GO:0006310">
    <property type="term" value="P:DNA recombination"/>
    <property type="evidence" value="ECO:0007669"/>
    <property type="project" value="InterPro"/>
</dbReference>
<evidence type="ECO:0000256" key="7">
    <source>
        <dbReference type="ARBA" id="ARBA00023204"/>
    </source>
</evidence>
<accession>A0A418VFV4</accession>
<dbReference type="FunFam" id="3.40.50.300:FF:000356">
    <property type="entry name" value="DNA repair protein RecN"/>
    <property type="match status" value="1"/>
</dbReference>
<dbReference type="NCBIfam" id="TIGR00634">
    <property type="entry name" value="recN"/>
    <property type="match status" value="1"/>
</dbReference>
<evidence type="ECO:0000256" key="5">
    <source>
        <dbReference type="ARBA" id="ARBA00022763"/>
    </source>
</evidence>
<keyword evidence="6" id="KW-0067">ATP-binding</keyword>
<sequence length="561" mass="59400">MLARLSIRDIVLIERLDIEFSRGLAVLTGETGAGKSILLDAFALALGGRGDAALVRHGAEHGQVTATFDLAKGHPAFAILAANGLDDRDEEDAGEMILRRVQLADGRTRAFINDQSVSVQTLKTIGAALVEIHGQHDERALVDAATHRRLLDAFAGLEKDVAALEALWEGRRSARAALDEHRAGMARAAREADYLRHASDELKQLAPKDGEETSLAERRSTMMQGEKIAADLREAQEVVGGRHSPVAALASAVRRLERRAGAAPQLIEPAVRAIDTALNALEEADQHLNAALAAADFDPLELERIEERLFALRAAARKYSTPVDGLAALAAQYAADVALIDAGADRLVVLEKAAGEADGRYSAAAAKLSAARSKAAEKLNKAVNGELAPLKLERAKFMTQVEADAAAAGPQGIDRVEFWVQTNPGTRPGPMMKVASGGELSRFLLALKVVLSDKGSAPTLVFDEIDTGVGGAVADAIGGRLARLASKVQVMAVTHAPQVAARADQHLLISKAALDKGKRVATRVAALEQDHRREEIARMLAGAEITAEARAAADRLIKAAG</sequence>
<keyword evidence="5 9" id="KW-0227">DNA damage</keyword>
<evidence type="ECO:0000256" key="1">
    <source>
        <dbReference type="ARBA" id="ARBA00003618"/>
    </source>
</evidence>
<dbReference type="Proteomes" id="UP000285523">
    <property type="component" value="Unassembled WGS sequence"/>
</dbReference>